<protein>
    <submittedName>
        <fullName evidence="1">Putative CHP02453 family protein</fullName>
    </submittedName>
</protein>
<accession>M9RV59</accession>
<gene>
    <name evidence="1" type="ORF">OA238_c38010</name>
</gene>
<dbReference type="eggNOG" id="COG5587">
    <property type="taxonomic scope" value="Bacteria"/>
</dbReference>
<dbReference type="PANTHER" id="PTHR36452">
    <property type="entry name" value="CHROMOSOME 12, WHOLE GENOME SHOTGUN SEQUENCE"/>
    <property type="match status" value="1"/>
</dbReference>
<dbReference type="Pfam" id="PF09365">
    <property type="entry name" value="DUF2461"/>
    <property type="match status" value="1"/>
</dbReference>
<dbReference type="PIRSF" id="PIRSF028451">
    <property type="entry name" value="UCP028451"/>
    <property type="match status" value="1"/>
</dbReference>
<keyword evidence="2" id="KW-1185">Reference proteome</keyword>
<dbReference type="KEGG" id="oar:OA238_c38010"/>
<dbReference type="AlphaFoldDB" id="M9RV59"/>
<reference evidence="1 2" key="1">
    <citation type="journal article" date="2013" name="PLoS ONE">
        <title>Poles Apart: Arctic and Antarctic Octadecabacter strains Share High Genome Plasticity and a New Type of Xanthorhodopsin.</title>
        <authorList>
            <person name="Vollmers J."/>
            <person name="Voget S."/>
            <person name="Dietrich S."/>
            <person name="Gollnow K."/>
            <person name="Smits M."/>
            <person name="Meyer K."/>
            <person name="Brinkhoff T."/>
            <person name="Simon M."/>
            <person name="Daniel R."/>
        </authorList>
    </citation>
    <scope>NUCLEOTIDE SEQUENCE [LARGE SCALE GENOMIC DNA]</scope>
    <source>
        <strain evidence="1 2">238</strain>
    </source>
</reference>
<organism evidence="1 2">
    <name type="scientific">Octadecabacter arcticus 238</name>
    <dbReference type="NCBI Taxonomy" id="391616"/>
    <lineage>
        <taxon>Bacteria</taxon>
        <taxon>Pseudomonadati</taxon>
        <taxon>Pseudomonadota</taxon>
        <taxon>Alphaproteobacteria</taxon>
        <taxon>Rhodobacterales</taxon>
        <taxon>Roseobacteraceae</taxon>
        <taxon>Octadecabacter</taxon>
    </lineage>
</organism>
<name>M9RV59_9RHOB</name>
<dbReference type="InterPro" id="IPR015996">
    <property type="entry name" value="UCP028451"/>
</dbReference>
<dbReference type="Proteomes" id="UP000004688">
    <property type="component" value="Chromosome"/>
</dbReference>
<dbReference type="EMBL" id="CP003742">
    <property type="protein sequence ID" value="AGI73750.1"/>
    <property type="molecule type" value="Genomic_DNA"/>
</dbReference>
<dbReference type="PANTHER" id="PTHR36452:SF1">
    <property type="entry name" value="DUF2461 DOMAIN-CONTAINING PROTEIN"/>
    <property type="match status" value="1"/>
</dbReference>
<evidence type="ECO:0000313" key="2">
    <source>
        <dbReference type="Proteomes" id="UP000004688"/>
    </source>
</evidence>
<dbReference type="HOGENOM" id="CLU_036742_2_0_5"/>
<sequence>MQRRRRQVHVVAAKQKGRPLVEPETFTFLADLAKNNKKAWMDAHREERDDAMRNFTGIAMTLHDYADRFDPFVAEAGIKPKQSYTKFFQEPRDRVGRDLFRSGIDVFANAGHPAENVGYYLHVEPGNCHAGAGLFQPSKPALARLRTRLVDNPQGLTEILADPDFKATFPDGVVTRKALGAVPEGFSSSDPAAPYLKMVGLGCRKDFSDELLLDDDVMDQLIEVFRPASQLVRYFD</sequence>
<dbReference type="STRING" id="391616.OA238_c38010"/>
<evidence type="ECO:0000313" key="1">
    <source>
        <dbReference type="EMBL" id="AGI73750.1"/>
    </source>
</evidence>
<dbReference type="InterPro" id="IPR012808">
    <property type="entry name" value="CHP02453"/>
</dbReference>
<proteinExistence type="predicted"/>